<gene>
    <name evidence="1" type="ORF">SAMN05216602_0432</name>
</gene>
<dbReference type="Proteomes" id="UP000183018">
    <property type="component" value="Unassembled WGS sequence"/>
</dbReference>
<name>A0A1I3GX93_9GAMM</name>
<reference evidence="2" key="1">
    <citation type="submission" date="2016-10" db="EMBL/GenBank/DDBJ databases">
        <authorList>
            <person name="Varghese N."/>
            <person name="Submissions S."/>
        </authorList>
    </citation>
    <scope>NUCLEOTIDE SEQUENCE [LARGE SCALE GENOMIC DNA]</scope>
    <source>
        <strain evidence="2">LMG 22563</strain>
    </source>
</reference>
<evidence type="ECO:0000313" key="2">
    <source>
        <dbReference type="Proteomes" id="UP000183018"/>
    </source>
</evidence>
<organism evidence="1 2">
    <name type="scientific">Phytopseudomonas argentinensis</name>
    <dbReference type="NCBI Taxonomy" id="289370"/>
    <lineage>
        <taxon>Bacteria</taxon>
        <taxon>Pseudomonadati</taxon>
        <taxon>Pseudomonadota</taxon>
        <taxon>Gammaproteobacteria</taxon>
        <taxon>Pseudomonadales</taxon>
        <taxon>Pseudomonadaceae</taxon>
        <taxon>Phytopseudomonas</taxon>
    </lineage>
</organism>
<sequence>MQKRKGVVNSFVVIFYRRYIDFSGPCESVWRAEK</sequence>
<protein>
    <submittedName>
        <fullName evidence="1">Uncharacterized protein</fullName>
    </submittedName>
</protein>
<evidence type="ECO:0000313" key="1">
    <source>
        <dbReference type="EMBL" id="SFI28011.1"/>
    </source>
</evidence>
<dbReference type="AlphaFoldDB" id="A0A1I3GX93"/>
<proteinExistence type="predicted"/>
<dbReference type="EMBL" id="FORC01000001">
    <property type="protein sequence ID" value="SFI28011.1"/>
    <property type="molecule type" value="Genomic_DNA"/>
</dbReference>
<accession>A0A1I3GX93</accession>
<keyword evidence="2" id="KW-1185">Reference proteome</keyword>